<dbReference type="CDD" id="cd06225">
    <property type="entry name" value="HAMP"/>
    <property type="match status" value="1"/>
</dbReference>
<dbReference type="SMART" id="SM00304">
    <property type="entry name" value="HAMP"/>
    <property type="match status" value="1"/>
</dbReference>
<keyword evidence="3" id="KW-0418">Kinase</keyword>
<feature type="domain" description="HAMP" evidence="2">
    <location>
        <begin position="233"/>
        <end position="286"/>
    </location>
</feature>
<dbReference type="Pfam" id="PF00672">
    <property type="entry name" value="HAMP"/>
    <property type="match status" value="1"/>
</dbReference>
<dbReference type="GO" id="GO:0016301">
    <property type="term" value="F:kinase activity"/>
    <property type="evidence" value="ECO:0007669"/>
    <property type="project" value="UniProtKB-KW"/>
</dbReference>
<protein>
    <submittedName>
        <fullName evidence="3">Protein-histidine pros-kinase</fullName>
    </submittedName>
</protein>
<evidence type="ECO:0000259" key="2">
    <source>
        <dbReference type="PROSITE" id="PS50885"/>
    </source>
</evidence>
<dbReference type="SUPFAM" id="SSF158472">
    <property type="entry name" value="HAMP domain-like"/>
    <property type="match status" value="1"/>
</dbReference>
<organism evidence="3 4">
    <name type="scientific">Cohaesibacter marisflavi</name>
    <dbReference type="NCBI Taxonomy" id="655353"/>
    <lineage>
        <taxon>Bacteria</taxon>
        <taxon>Pseudomonadati</taxon>
        <taxon>Pseudomonadota</taxon>
        <taxon>Alphaproteobacteria</taxon>
        <taxon>Hyphomicrobiales</taxon>
        <taxon>Cohaesibacteraceae</taxon>
    </lineage>
</organism>
<keyword evidence="3" id="KW-0808">Transferase</keyword>
<dbReference type="InterPro" id="IPR003660">
    <property type="entry name" value="HAMP_dom"/>
</dbReference>
<dbReference type="InterPro" id="IPR021796">
    <property type="entry name" value="Tll0287-like_dom"/>
</dbReference>
<keyword evidence="4" id="KW-1185">Reference proteome</keyword>
<evidence type="ECO:0000313" key="4">
    <source>
        <dbReference type="Proteomes" id="UP000199236"/>
    </source>
</evidence>
<accession>A0A1I5KHB1</accession>
<dbReference type="OrthoDB" id="9797588at2"/>
<dbReference type="Pfam" id="PF11845">
    <property type="entry name" value="Tll0287-like"/>
    <property type="match status" value="1"/>
</dbReference>
<keyword evidence="1" id="KW-1133">Transmembrane helix</keyword>
<feature type="transmembrane region" description="Helical" evidence="1">
    <location>
        <begin position="210"/>
        <end position="231"/>
    </location>
</feature>
<keyword evidence="1" id="KW-0812">Transmembrane</keyword>
<dbReference type="RefSeq" id="WP_090075013.1">
    <property type="nucleotide sequence ID" value="NZ_FOVR01000014.1"/>
</dbReference>
<dbReference type="Gene3D" id="6.10.340.10">
    <property type="match status" value="1"/>
</dbReference>
<dbReference type="GO" id="GO:0007165">
    <property type="term" value="P:signal transduction"/>
    <property type="evidence" value="ECO:0007669"/>
    <property type="project" value="InterPro"/>
</dbReference>
<keyword evidence="1" id="KW-0472">Membrane</keyword>
<dbReference type="Proteomes" id="UP000199236">
    <property type="component" value="Unassembled WGS sequence"/>
</dbReference>
<gene>
    <name evidence="3" type="ORF">SAMN04488056_11410</name>
</gene>
<evidence type="ECO:0000313" key="3">
    <source>
        <dbReference type="EMBL" id="SFO84434.1"/>
    </source>
</evidence>
<dbReference type="EMBL" id="FOVR01000014">
    <property type="protein sequence ID" value="SFO84434.1"/>
    <property type="molecule type" value="Genomic_DNA"/>
</dbReference>
<dbReference type="PROSITE" id="PS50885">
    <property type="entry name" value="HAMP"/>
    <property type="match status" value="1"/>
</dbReference>
<dbReference type="AlphaFoldDB" id="A0A1I5KHB1"/>
<sequence length="290" mass="31757">MGLRLKYNIALFLACLIGLLAAAAISYSIVQKSAVEEVKRSANLVRANALAVRSYTVNNIDPLLSDNNDVLFLPETVAAFSAQTVFATLQKQFPEFDYKEAALDPTNLADLPNELEKSLINQLRDDPDLEQISTIVEKEGNKFLTIAFPLTIKQKGCLACHSTPDAAPPAMIDLYGPDHGFGWKLGETVGAQIITAPMAIADKRARETGIILIAGFTVVFILVFAITNFMLGRIVLRPVRLMSSAAEKVSMGDFSVPEYKKPGNDEISSLSLSFNRVRRSLERAMSMIDD</sequence>
<reference evidence="3 4" key="1">
    <citation type="submission" date="2016-10" db="EMBL/GenBank/DDBJ databases">
        <authorList>
            <person name="de Groot N.N."/>
        </authorList>
    </citation>
    <scope>NUCLEOTIDE SEQUENCE [LARGE SCALE GENOMIC DNA]</scope>
    <source>
        <strain evidence="3 4">CGMCC 1.9157</strain>
    </source>
</reference>
<evidence type="ECO:0000256" key="1">
    <source>
        <dbReference type="SAM" id="Phobius"/>
    </source>
</evidence>
<dbReference type="STRING" id="655353.SAMN04488056_11410"/>
<proteinExistence type="predicted"/>
<dbReference type="GO" id="GO:0016020">
    <property type="term" value="C:membrane"/>
    <property type="evidence" value="ECO:0007669"/>
    <property type="project" value="InterPro"/>
</dbReference>
<name>A0A1I5KHB1_9HYPH</name>